<dbReference type="FunFam" id="3.30.430.20:FF:000003">
    <property type="entry name" value="Cysteine-rich RLK (RECEPTOR-like protein kinase) 10"/>
    <property type="match status" value="1"/>
</dbReference>
<organism evidence="5">
    <name type="scientific">Solanum chilense</name>
    <name type="common">Tomato</name>
    <name type="synonym">Lycopersicon chilense</name>
    <dbReference type="NCBI Taxonomy" id="4083"/>
    <lineage>
        <taxon>Eukaryota</taxon>
        <taxon>Viridiplantae</taxon>
        <taxon>Streptophyta</taxon>
        <taxon>Embryophyta</taxon>
        <taxon>Tracheophyta</taxon>
        <taxon>Spermatophyta</taxon>
        <taxon>Magnoliopsida</taxon>
        <taxon>eudicotyledons</taxon>
        <taxon>Gunneridae</taxon>
        <taxon>Pentapetalae</taxon>
        <taxon>asterids</taxon>
        <taxon>lamiids</taxon>
        <taxon>Solanales</taxon>
        <taxon>Solanaceae</taxon>
        <taxon>Solanoideae</taxon>
        <taxon>Solaneae</taxon>
        <taxon>Solanum</taxon>
        <taxon>Solanum subgen. Lycopersicon</taxon>
    </lineage>
</organism>
<gene>
    <name evidence="5" type="ORF">EJD97_022358</name>
</gene>
<evidence type="ECO:0000313" key="5">
    <source>
        <dbReference type="EMBL" id="TMW85872.1"/>
    </source>
</evidence>
<feature type="domain" description="Gnk2-homologous" evidence="4">
    <location>
        <begin position="136"/>
        <end position="244"/>
    </location>
</feature>
<feature type="chain" id="PRO_5026974624" description="Gnk2-homologous domain-containing protein" evidence="3">
    <location>
        <begin position="25"/>
        <end position="387"/>
    </location>
</feature>
<dbReference type="SUPFAM" id="SSF56112">
    <property type="entry name" value="Protein kinase-like (PK-like)"/>
    <property type="match status" value="1"/>
</dbReference>
<dbReference type="InterPro" id="IPR002902">
    <property type="entry name" value="GNK2"/>
</dbReference>
<dbReference type="CDD" id="cd23509">
    <property type="entry name" value="Gnk2-like"/>
    <property type="match status" value="2"/>
</dbReference>
<reference evidence="5" key="1">
    <citation type="submission" date="2019-05" db="EMBL/GenBank/DDBJ databases">
        <title>The de novo reference genome and transcriptome assemblies of the wild tomato species Solanum chilense.</title>
        <authorList>
            <person name="Stam R."/>
            <person name="Nosenko T."/>
            <person name="Hoerger A.C."/>
            <person name="Stephan W."/>
            <person name="Seidel M.A."/>
            <person name="Kuhn J.M.M."/>
            <person name="Haberer G."/>
            <person name="Tellier A."/>
        </authorList>
    </citation>
    <scope>NUCLEOTIDE SEQUENCE</scope>
    <source>
        <tissue evidence="5">Mature leaves</tissue>
    </source>
</reference>
<dbReference type="EMBL" id="RXGB01007034">
    <property type="protein sequence ID" value="TMW85872.1"/>
    <property type="molecule type" value="Genomic_DNA"/>
</dbReference>
<protein>
    <recommendedName>
        <fullName evidence="4">Gnk2-homologous domain-containing protein</fullName>
    </recommendedName>
</protein>
<evidence type="ECO:0000259" key="4">
    <source>
        <dbReference type="PROSITE" id="PS51473"/>
    </source>
</evidence>
<dbReference type="PROSITE" id="PS51473">
    <property type="entry name" value="GNK2"/>
    <property type="match status" value="2"/>
</dbReference>
<feature type="domain" description="Gnk2-homologous" evidence="4">
    <location>
        <begin position="28"/>
        <end position="130"/>
    </location>
</feature>
<feature type="non-terminal residue" evidence="5">
    <location>
        <position position="387"/>
    </location>
</feature>
<proteinExistence type="predicted"/>
<dbReference type="InterPro" id="IPR038408">
    <property type="entry name" value="GNK2_sf"/>
</dbReference>
<dbReference type="Gene3D" id="3.30.430.20">
    <property type="entry name" value="Gnk2 domain, C-X8-C-X2-C motif"/>
    <property type="match status" value="2"/>
</dbReference>
<name>A0A6N2ATU8_SOLCI</name>
<dbReference type="AlphaFoldDB" id="A0A6N2ATU8"/>
<comment type="caution">
    <text evidence="5">The sequence shown here is derived from an EMBL/GenBank/DDBJ whole genome shotgun (WGS) entry which is preliminary data.</text>
</comment>
<dbReference type="PANTHER" id="PTHR32099">
    <property type="entry name" value="CYSTEINE-RICH REPEAT SECRETORY PROTEIN"/>
    <property type="match status" value="1"/>
</dbReference>
<dbReference type="Gene3D" id="3.30.200.20">
    <property type="entry name" value="Phosphorylase Kinase, domain 1"/>
    <property type="match status" value="1"/>
</dbReference>
<accession>A0A6N2ATU8</accession>
<keyword evidence="2" id="KW-0677">Repeat</keyword>
<evidence type="ECO:0000256" key="1">
    <source>
        <dbReference type="ARBA" id="ARBA00022729"/>
    </source>
</evidence>
<sequence length="387" mass="43707">MAITIQKWLLIILFLRIHVLNIVAQLPDLRYGSCGENGNYTENSTYKNNLNTLLTSLPSKIDNYGFYKASIGQNIDRASVTVLCRGDVELQECRDCVYNVSQKLVQVCPNQKEAAGGYDKCMLVYSNESITDTTTFSKLFYLNEIQNASKPGEFNKELGKLLVRLRVVAAHGDPRRKYASGNATGPDFQNIFALVQCTPDLPPQNCFDCLTKAYEDMINCPCMGKKGGRIIGARCNFRYGTSRFFRLDVVSVAPPPEGEIKEEAGGRNSEYVYMGMILALQNPYNMIFPRLEQRHDNFSDANILGQCGFGPVYRGKLQNGKQTAVKRLSADSGQGDLEFKTRFCWLPNFNIGIWSICWDFLFVNLFSMQVLTTFYLCKQVQLVSYIH</sequence>
<dbReference type="Pfam" id="PF01657">
    <property type="entry name" value="Stress-antifung"/>
    <property type="match status" value="2"/>
</dbReference>
<dbReference type="FunFam" id="3.30.430.20:FF:000002">
    <property type="entry name" value="Cysteine-rich receptor-like protein kinase 10"/>
    <property type="match status" value="1"/>
</dbReference>
<evidence type="ECO:0000256" key="2">
    <source>
        <dbReference type="ARBA" id="ARBA00022737"/>
    </source>
</evidence>
<evidence type="ECO:0000256" key="3">
    <source>
        <dbReference type="SAM" id="SignalP"/>
    </source>
</evidence>
<feature type="signal peptide" evidence="3">
    <location>
        <begin position="1"/>
        <end position="24"/>
    </location>
</feature>
<dbReference type="PANTHER" id="PTHR32099:SF51">
    <property type="entry name" value="CYSTEINE-RICH RECEPTOR-LIKE PROTEIN KINASE 25 ISOFORM X1"/>
    <property type="match status" value="1"/>
</dbReference>
<keyword evidence="1 3" id="KW-0732">Signal</keyword>
<dbReference type="InterPro" id="IPR011009">
    <property type="entry name" value="Kinase-like_dom_sf"/>
</dbReference>